<dbReference type="InterPro" id="IPR033985">
    <property type="entry name" value="SusD-like_N"/>
</dbReference>
<dbReference type="Pfam" id="PF14322">
    <property type="entry name" value="SusD-like_3"/>
    <property type="match status" value="1"/>
</dbReference>
<dbReference type="GO" id="GO:0009279">
    <property type="term" value="C:cell outer membrane"/>
    <property type="evidence" value="ECO:0007669"/>
    <property type="project" value="UniProtKB-SubCell"/>
</dbReference>
<dbReference type="Proteomes" id="UP000233535">
    <property type="component" value="Unassembled WGS sequence"/>
</dbReference>
<dbReference type="SUPFAM" id="SSF48452">
    <property type="entry name" value="TPR-like"/>
    <property type="match status" value="1"/>
</dbReference>
<evidence type="ECO:0000313" key="8">
    <source>
        <dbReference type="EMBL" id="PKQ63927.1"/>
    </source>
</evidence>
<evidence type="ECO:0000256" key="2">
    <source>
        <dbReference type="ARBA" id="ARBA00006275"/>
    </source>
</evidence>
<accession>A0A2N3I0Y7</accession>
<dbReference type="RefSeq" id="WP_101260875.1">
    <property type="nucleotide sequence ID" value="NZ_MVDD01000004.1"/>
</dbReference>
<evidence type="ECO:0000313" key="9">
    <source>
        <dbReference type="Proteomes" id="UP000233535"/>
    </source>
</evidence>
<dbReference type="InterPro" id="IPR011990">
    <property type="entry name" value="TPR-like_helical_dom_sf"/>
</dbReference>
<keyword evidence="3" id="KW-0732">Signal</keyword>
<keyword evidence="5" id="KW-0998">Cell outer membrane</keyword>
<proteinExistence type="inferred from homology"/>
<evidence type="ECO:0000259" key="6">
    <source>
        <dbReference type="Pfam" id="PF07980"/>
    </source>
</evidence>
<dbReference type="Pfam" id="PF07980">
    <property type="entry name" value="SusD_RagB"/>
    <property type="match status" value="1"/>
</dbReference>
<dbReference type="Gene3D" id="1.25.40.390">
    <property type="match status" value="1"/>
</dbReference>
<dbReference type="InterPro" id="IPR012944">
    <property type="entry name" value="SusD_RagB_dom"/>
</dbReference>
<gene>
    <name evidence="8" type="ORF">BZG02_07910</name>
</gene>
<evidence type="ECO:0000259" key="7">
    <source>
        <dbReference type="Pfam" id="PF14322"/>
    </source>
</evidence>
<feature type="domain" description="RagB/SusD" evidence="6">
    <location>
        <begin position="328"/>
        <end position="468"/>
    </location>
</feature>
<evidence type="ECO:0008006" key="10">
    <source>
        <dbReference type="Google" id="ProtNLM"/>
    </source>
</evidence>
<name>A0A2N3I0Y7_9BACT</name>
<evidence type="ECO:0000256" key="4">
    <source>
        <dbReference type="ARBA" id="ARBA00023136"/>
    </source>
</evidence>
<organism evidence="8 9">
    <name type="scientific">Labilibaculum filiforme</name>
    <dbReference type="NCBI Taxonomy" id="1940526"/>
    <lineage>
        <taxon>Bacteria</taxon>
        <taxon>Pseudomonadati</taxon>
        <taxon>Bacteroidota</taxon>
        <taxon>Bacteroidia</taxon>
        <taxon>Marinilabiliales</taxon>
        <taxon>Marinifilaceae</taxon>
        <taxon>Labilibaculum</taxon>
    </lineage>
</organism>
<dbReference type="PROSITE" id="PS51257">
    <property type="entry name" value="PROKAR_LIPOPROTEIN"/>
    <property type="match status" value="1"/>
</dbReference>
<protein>
    <recommendedName>
        <fullName evidence="10">RagB/SusD family nutrient uptake outer membrane protein</fullName>
    </recommendedName>
</protein>
<dbReference type="EMBL" id="MVDD01000004">
    <property type="protein sequence ID" value="PKQ63927.1"/>
    <property type="molecule type" value="Genomic_DNA"/>
</dbReference>
<dbReference type="OrthoDB" id="5694214at2"/>
<comment type="similarity">
    <text evidence="2">Belongs to the SusD family.</text>
</comment>
<evidence type="ECO:0000256" key="1">
    <source>
        <dbReference type="ARBA" id="ARBA00004442"/>
    </source>
</evidence>
<keyword evidence="4" id="KW-0472">Membrane</keyword>
<dbReference type="AlphaFoldDB" id="A0A2N3I0Y7"/>
<evidence type="ECO:0000256" key="3">
    <source>
        <dbReference type="ARBA" id="ARBA00022729"/>
    </source>
</evidence>
<keyword evidence="9" id="KW-1185">Reference proteome</keyword>
<evidence type="ECO:0000256" key="5">
    <source>
        <dbReference type="ARBA" id="ARBA00023237"/>
    </source>
</evidence>
<reference evidence="8 9" key="1">
    <citation type="journal article" date="2017" name="Front. Microbiol.">
        <title>Labilibaculum manganireducens gen. nov., sp. nov. and Labilibaculum filiforme sp. nov., Novel Bacteroidetes Isolated from Subsurface Sediments of the Baltic Sea.</title>
        <authorList>
            <person name="Vandieken V."/>
            <person name="Marshall I.P."/>
            <person name="Niemann H."/>
            <person name="Engelen B."/>
            <person name="Cypionka H."/>
        </authorList>
    </citation>
    <scope>NUCLEOTIDE SEQUENCE [LARGE SCALE GENOMIC DNA]</scope>
    <source>
        <strain evidence="8 9">59.16B</strain>
    </source>
</reference>
<feature type="domain" description="SusD-like N-terminal" evidence="7">
    <location>
        <begin position="92"/>
        <end position="202"/>
    </location>
</feature>
<sequence>MNKLKYILVCLLFVGVVSCDLTKDIDDYEPEYVLDADLAIQSANGLELAVNGMYSPFREYGMVVGITIANRMGVVAGGFYGGFDTYDSFTFTSEESSLELYYTNLYQIIAAANGVIEAGEKLSDEDGFEGNRRSEIIAEAKIARAFMHFWILSNFAQYYDIDSEYGVVIRDYVDTNADAEPRSTVAESYDFILSDLNDAIETGVSFSEHYLFSTDFAKALKAKVLLYKGDYAEAVLLAKDVMDNSTNHDLERNYSDIFSATGKYNSQEVFFSPYCDNDEDCSWGRIVPFSSAITSSYSAYAKSSATFGGETTLNDSERIALIEAYGIFSNGKFISNFSGSESYITLRMGEIYLIYAEALARSTIGANTDAVAALNVIRNRANLLDRNPADNAELLEAIRIEKMNELATEFGEDWRDLVRYAFIDNGFDAGFKVSDYEPKATMSYKFILPIPKSSLEASDGIVLQNPLYSAE</sequence>
<comment type="subcellular location">
    <subcellularLocation>
        <location evidence="1">Cell outer membrane</location>
    </subcellularLocation>
</comment>
<comment type="caution">
    <text evidence="8">The sequence shown here is derived from an EMBL/GenBank/DDBJ whole genome shotgun (WGS) entry which is preliminary data.</text>
</comment>